<gene>
    <name evidence="1" type="ORF">D3G36_22955</name>
    <name evidence="2" type="ORF">NCTC8603_01846</name>
</gene>
<comment type="caution">
    <text evidence="1">The sequence shown here is derived from an EMBL/GenBank/DDBJ whole genome shotgun (WGS) entry which is preliminary data.</text>
</comment>
<name>A0A234DCB1_ECOLX</name>
<dbReference type="EMBL" id="UGEE01000003">
    <property type="protein sequence ID" value="STK75991.1"/>
    <property type="molecule type" value="Genomic_DNA"/>
</dbReference>
<evidence type="ECO:0008006" key="5">
    <source>
        <dbReference type="Google" id="ProtNLM"/>
    </source>
</evidence>
<reference evidence="2 3" key="1">
    <citation type="submission" date="2018-06" db="EMBL/GenBank/DDBJ databases">
        <authorList>
            <consortium name="Pathogen Informatics"/>
            <person name="Doyle S."/>
        </authorList>
    </citation>
    <scope>NUCLEOTIDE SEQUENCE [LARGE SCALE GENOMIC DNA]</scope>
    <source>
        <strain evidence="2 3">NCTC8603</strain>
    </source>
</reference>
<evidence type="ECO:0000313" key="1">
    <source>
        <dbReference type="EMBL" id="EFA4420665.1"/>
    </source>
</evidence>
<dbReference type="EMBL" id="AASATZ010000051">
    <property type="protein sequence ID" value="EFA4420665.1"/>
    <property type="molecule type" value="Genomic_DNA"/>
</dbReference>
<dbReference type="Gene3D" id="1.10.30.50">
    <property type="match status" value="1"/>
</dbReference>
<evidence type="ECO:0000313" key="4">
    <source>
        <dbReference type="Proteomes" id="UP000591371"/>
    </source>
</evidence>
<sequence>MIISIKNNWEKAIKLHTHYLNNLICNFLNKSIPSSEGRDEAKKFILDVHHLLILAGKQDILESIDIYREYKHRLSITPDISKQFDKEIRSIFNYNKFVRKTGSWNAYTLCKKSISRTCPYCNQAYAFSIQKKNRGFRPTLDHFYSKDDFPHLALVINNLIPSCSSCNSSLKGTIDFFANEHLNPLWDDEVINFVLTHEDGVLTLIDGMISSPEKIKINISYDTTNISIKNTVNTFLINERYQEMTIEAIEFATAKLNLEYAVSTGISYFKNNSESSILRFDKREYKKYLLGKLYLDIYNKMPNANIVNTR</sequence>
<accession>A0A234DCB1</accession>
<reference evidence="1 4" key="2">
    <citation type="submission" date="2019-03" db="EMBL/GenBank/DDBJ databases">
        <authorList>
            <consortium name="GenomeTrakr network: Whole genome sequencing for foodborne pathogen traceback"/>
        </authorList>
    </citation>
    <scope>NUCLEOTIDE SEQUENCE [LARGE SCALE GENOMIC DNA]</scope>
    <source>
        <strain evidence="1 4">PSU-1190</strain>
    </source>
</reference>
<evidence type="ECO:0000313" key="2">
    <source>
        <dbReference type="EMBL" id="STK75991.1"/>
    </source>
</evidence>
<proteinExistence type="predicted"/>
<evidence type="ECO:0000313" key="3">
    <source>
        <dbReference type="Proteomes" id="UP000255153"/>
    </source>
</evidence>
<dbReference type="Proteomes" id="UP000255153">
    <property type="component" value="Unassembled WGS sequence"/>
</dbReference>
<dbReference type="Proteomes" id="UP000591371">
    <property type="component" value="Unassembled WGS sequence"/>
</dbReference>
<dbReference type="AlphaFoldDB" id="A0A234DCB1"/>
<protein>
    <recommendedName>
        <fullName evidence="5">HNH endonuclease</fullName>
    </recommendedName>
</protein>
<organism evidence="1 4">
    <name type="scientific">Escherichia coli</name>
    <dbReference type="NCBI Taxonomy" id="562"/>
    <lineage>
        <taxon>Bacteria</taxon>
        <taxon>Pseudomonadati</taxon>
        <taxon>Pseudomonadota</taxon>
        <taxon>Gammaproteobacteria</taxon>
        <taxon>Enterobacterales</taxon>
        <taxon>Enterobacteriaceae</taxon>
        <taxon>Escherichia</taxon>
    </lineage>
</organism>
<dbReference type="RefSeq" id="WP_000587166.1">
    <property type="nucleotide sequence ID" value="NZ_BFXF01000029.1"/>
</dbReference>